<evidence type="ECO:0000256" key="5">
    <source>
        <dbReference type="ARBA" id="ARBA00022921"/>
    </source>
</evidence>
<gene>
    <name evidence="7 8" type="primary">L1</name>
</gene>
<comment type="subcellular location">
    <subcellularLocation>
        <location evidence="7">Virion</location>
    </subcellularLocation>
    <subcellularLocation>
        <location evidence="7">Host nucleus</location>
    </subcellularLocation>
</comment>
<dbReference type="GO" id="GO:0019062">
    <property type="term" value="P:virion attachment to host cell"/>
    <property type="evidence" value="ECO:0007669"/>
    <property type="project" value="UniProtKB-UniRule"/>
</dbReference>
<keyword evidence="1 7" id="KW-0167">Capsid protein</keyword>
<dbReference type="HAMAP" id="MF_04002">
    <property type="entry name" value="PPV_L1"/>
    <property type="match status" value="1"/>
</dbReference>
<accession>A0A2I8B2Q5</accession>
<dbReference type="Pfam" id="PF00500">
    <property type="entry name" value="Late_protein_L1"/>
    <property type="match status" value="1"/>
</dbReference>
<keyword evidence="7" id="KW-1162">Viral penetration into host cytoplasm</keyword>
<dbReference type="InterPro" id="IPR002210">
    <property type="entry name" value="Capsid_L1_Papillomavir"/>
</dbReference>
<dbReference type="GO" id="GO:0005198">
    <property type="term" value="F:structural molecule activity"/>
    <property type="evidence" value="ECO:0007669"/>
    <property type="project" value="UniProtKB-UniRule"/>
</dbReference>
<dbReference type="OrthoDB" id="5037at10239"/>
<feature type="disulfide bond" description="Interchain (with Cys-181)" evidence="7">
    <location>
        <position position="439"/>
    </location>
</feature>
<dbReference type="InterPro" id="IPR036973">
    <property type="entry name" value="Capsid_L1_sf_Papillomavir"/>
</dbReference>
<evidence type="ECO:0000313" key="10">
    <source>
        <dbReference type="EMBL" id="AUT11922.1"/>
    </source>
</evidence>
<evidence type="ECO:0000256" key="1">
    <source>
        <dbReference type="ARBA" id="ARBA00022561"/>
    </source>
</evidence>
<proteinExistence type="inferred from homology"/>
<dbReference type="Proteomes" id="UP000241838">
    <property type="component" value="Segment"/>
</dbReference>
<dbReference type="PRINTS" id="PR00865">
    <property type="entry name" value="HPVCAPSIDL1"/>
</dbReference>
<evidence type="ECO:0000256" key="6">
    <source>
        <dbReference type="ARBA" id="ARBA00023296"/>
    </source>
</evidence>
<keyword evidence="7" id="KW-1015">Disulfide bond</keyword>
<organism evidence="10">
    <name type="scientific">Leptonychotes weddellii papillomavirus 5</name>
    <dbReference type="NCBI Taxonomy" id="2077306"/>
    <lineage>
        <taxon>Viruses</taxon>
        <taxon>Monodnaviria</taxon>
        <taxon>Shotokuvirae</taxon>
        <taxon>Cossaviricota</taxon>
        <taxon>Papovaviricetes</taxon>
        <taxon>Zurhausenvirales</taxon>
        <taxon>Papillomaviridae</taxon>
    </lineage>
</organism>
<keyword evidence="6 7" id="KW-1160">Virus entry into host cell</keyword>
<comment type="similarity">
    <text evidence="7 8">Belongs to the papillomaviridae L1 protein family.</text>
</comment>
<dbReference type="GO" id="GO:0075509">
    <property type="term" value="P:endocytosis involved in viral entry into host cell"/>
    <property type="evidence" value="ECO:0007669"/>
    <property type="project" value="UniProtKB-KW"/>
</dbReference>
<evidence type="ECO:0000256" key="8">
    <source>
        <dbReference type="RuleBase" id="RU361248"/>
    </source>
</evidence>
<comment type="function">
    <text evidence="7 8">Forms an icosahedral capsid with a T=7 symmetry and a 50 nm diameter. The capsid is composed of 72 pentamers linked to each other by disulfide bonds and associated with L2 proteins. Binds to heparan sulfate proteoglycans on cell surface of basal layer keratinocytes to provide initial virion attachment. This binding mediates a conformational change in the virus capsid that facilitates efficient infection. The virion enters the host cell via endocytosis. During virus trafficking, L1 protein dissociates from the viral DNA and the genomic DNA is released to the host nucleus. The virion assembly takes place within the cell nucleus. Encapsulates the genomic DNA together with protein L2.</text>
</comment>
<keyword evidence="5 7" id="KW-0426">Late protein</keyword>
<evidence type="ECO:0000256" key="3">
    <source>
        <dbReference type="ARBA" id="ARBA00022804"/>
    </source>
</evidence>
<sequence>MASYWVPPQSVLYLPPSTPVSKVMNTDEFVIPTDIFYHASSERLLTIGHPYFDVKKTVETVDVIQVPKVSGNQYRVFRVLLPDPNKFALSDTSVYSPERERLVWKLRGLEIGRGGPLGFGTTGHPLMDRLSDTENGKRDPPQSKGDNRTNISMDPKQTQLFVVGCEPCLGEHWDVAENTTCEKHKGDKPEDCPALELMTSYIEDGDMCDIGFGAFNFAALQETRSGVPLDILGTTCKYPDYLKMANEKSGDHCFFFGKREQVYCRHMFVREGKVGEEPPESLYYKGQAPARETLSGSIYYGTPSGSLVNSDTQLFNRPFWLNKAQGKNNGILWNNNIFVTVVDNTRNINFTISKHENGNNGVGVTYETGKYRHYLRHAEEFELSFIVQLCKVSLDPDILSHIHAMNPDVLDLWNLGFVPPQSSGIESTYRYLKSKATKCTEPGVDEPKDPYADFVFWNVDLKERLSLELDQYSLGRKFLHQSGLSRTGSSMRSKRSSSSRRKSSSKKRKTK</sequence>
<feature type="compositionally biased region" description="Basic residues" evidence="9">
    <location>
        <begin position="492"/>
        <end position="511"/>
    </location>
</feature>
<keyword evidence="7" id="KW-1164">Virus endocytosis by host</keyword>
<feature type="region of interest" description="Disordered" evidence="9">
    <location>
        <begin position="483"/>
        <end position="511"/>
    </location>
</feature>
<name>A0A2I8B2Q5_9PAPI</name>
<reference evidence="10" key="1">
    <citation type="submission" date="2017-11" db="EMBL/GenBank/DDBJ databases">
        <title>Diverse papillomaviruses identified in Weddell seals breeding on Ross ice shelf, Antarctica.</title>
        <authorList>
            <person name="Smeele Z."/>
            <person name="Burns J."/>
            <person name="Kraberger S."/>
            <person name="Fontenele R.S."/>
            <person name="Waits K."/>
            <person name="Stainton D."/>
            <person name="Van Doorsaler K."/>
            <person name="Varsani A."/>
        </authorList>
    </citation>
    <scope>NUCLEOTIDE SEQUENCE [LARGE SCALE GENOMIC DNA]</scope>
    <source>
        <strain evidence="10">12975</strain>
    </source>
</reference>
<comment type="subunit">
    <text evidence="7">Self-assembles into homopentamers. The capsid has an icosahedral symmetry and consists of 72 capsomers, with each capsomer being a pentamer of L1. Interacts with the minor capsid protein L2; this interaction is necessary for viral genome encapsidation. Interacts with protein E2; this interaction enhances E2-dependent replication and transcription activation.</text>
</comment>
<feature type="compositionally biased region" description="Basic and acidic residues" evidence="9">
    <location>
        <begin position="126"/>
        <end position="147"/>
    </location>
</feature>
<keyword evidence="7" id="KW-1048">Host nucleus</keyword>
<evidence type="ECO:0000256" key="7">
    <source>
        <dbReference type="HAMAP-Rule" id="MF_04002"/>
    </source>
</evidence>
<dbReference type="InterPro" id="IPR011222">
    <property type="entry name" value="dsDNA_vir_gr_I_capsid"/>
</dbReference>
<dbReference type="GO" id="GO:0042025">
    <property type="term" value="C:host cell nucleus"/>
    <property type="evidence" value="ECO:0007669"/>
    <property type="project" value="UniProtKB-SubCell"/>
</dbReference>
<dbReference type="EMBL" id="MG571094">
    <property type="protein sequence ID" value="AUT11922.1"/>
    <property type="molecule type" value="Genomic_DNA"/>
</dbReference>
<dbReference type="Gene3D" id="2.60.175.20">
    <property type="entry name" value="Major capsid L1 (late) superfamily, Papillomavirus"/>
    <property type="match status" value="2"/>
</dbReference>
<feature type="disulfide bond" description="Interchain (with Cys-439)" evidence="7">
    <location>
        <position position="181"/>
    </location>
</feature>
<keyword evidence="4 7" id="KW-0946">Virion</keyword>
<evidence type="ECO:0000256" key="4">
    <source>
        <dbReference type="ARBA" id="ARBA00022844"/>
    </source>
</evidence>
<dbReference type="SUPFAM" id="SSF88648">
    <property type="entry name" value="Group I dsDNA viruses"/>
    <property type="match status" value="1"/>
</dbReference>
<protein>
    <recommendedName>
        <fullName evidence="7 8">Major capsid protein L1</fullName>
    </recommendedName>
</protein>
<keyword evidence="8" id="KW-1145">T=7 icosahedral capsid protein</keyword>
<feature type="region of interest" description="Disordered" evidence="9">
    <location>
        <begin position="116"/>
        <end position="153"/>
    </location>
</feature>
<evidence type="ECO:0000256" key="9">
    <source>
        <dbReference type="SAM" id="MobiDB-lite"/>
    </source>
</evidence>
<evidence type="ECO:0000256" key="2">
    <source>
        <dbReference type="ARBA" id="ARBA00022581"/>
    </source>
</evidence>
<keyword evidence="3 7" id="KW-1161">Viral attachment to host cell</keyword>
<dbReference type="GO" id="GO:0039620">
    <property type="term" value="C:T=7 icosahedral viral capsid"/>
    <property type="evidence" value="ECO:0007669"/>
    <property type="project" value="UniProtKB-UniRule"/>
</dbReference>
<keyword evidence="2 7" id="KW-0945">Host-virus interaction</keyword>